<dbReference type="InterPro" id="IPR008984">
    <property type="entry name" value="SMAD_FHA_dom_sf"/>
</dbReference>
<evidence type="ECO:0000256" key="7">
    <source>
        <dbReference type="RuleBase" id="RU361195"/>
    </source>
</evidence>
<accession>A0A077SN35</accession>
<evidence type="ECO:0000256" key="4">
    <source>
        <dbReference type="ARBA" id="ARBA00023015"/>
    </source>
</evidence>
<dbReference type="GO" id="GO:0071144">
    <property type="term" value="C:heteromeric SMAD protein complex"/>
    <property type="evidence" value="ECO:0007669"/>
    <property type="project" value="TreeGrafter"/>
</dbReference>
<feature type="region of interest" description="Disordered" evidence="8">
    <location>
        <begin position="261"/>
        <end position="302"/>
    </location>
</feature>
<dbReference type="Pfam" id="PF03166">
    <property type="entry name" value="MH2"/>
    <property type="match status" value="1"/>
</dbReference>
<gene>
    <name evidence="11" type="primary">SmadRb</name>
</gene>
<evidence type="ECO:0000256" key="3">
    <source>
        <dbReference type="ARBA" id="ARBA00022833"/>
    </source>
</evidence>
<evidence type="ECO:0000256" key="5">
    <source>
        <dbReference type="ARBA" id="ARBA00023163"/>
    </source>
</evidence>
<dbReference type="InterPro" id="IPR017855">
    <property type="entry name" value="SMAD-like_dom_sf"/>
</dbReference>
<feature type="region of interest" description="Disordered" evidence="8">
    <location>
        <begin position="215"/>
        <end position="241"/>
    </location>
</feature>
<evidence type="ECO:0000256" key="8">
    <source>
        <dbReference type="SAM" id="MobiDB-lite"/>
    </source>
</evidence>
<evidence type="ECO:0000259" key="10">
    <source>
        <dbReference type="PROSITE" id="PS51076"/>
    </source>
</evidence>
<comment type="subcellular location">
    <subcellularLocation>
        <location evidence="7">Cytoplasm</location>
    </subcellularLocation>
    <subcellularLocation>
        <location evidence="7">Nucleus</location>
    </subcellularLocation>
</comment>
<dbReference type="GO" id="GO:0030154">
    <property type="term" value="P:cell differentiation"/>
    <property type="evidence" value="ECO:0007669"/>
    <property type="project" value="TreeGrafter"/>
</dbReference>
<dbReference type="SMART" id="SM00523">
    <property type="entry name" value="DWA"/>
    <property type="match status" value="1"/>
</dbReference>
<dbReference type="InterPro" id="IPR013790">
    <property type="entry name" value="Dwarfin"/>
</dbReference>
<dbReference type="SUPFAM" id="SSF49879">
    <property type="entry name" value="SMAD/FHA domain"/>
    <property type="match status" value="1"/>
</dbReference>
<keyword evidence="2" id="KW-0479">Metal-binding</keyword>
<dbReference type="GO" id="GO:0070411">
    <property type="term" value="F:I-SMAD binding"/>
    <property type="evidence" value="ECO:0007669"/>
    <property type="project" value="TreeGrafter"/>
</dbReference>
<dbReference type="Pfam" id="PF03165">
    <property type="entry name" value="MH1"/>
    <property type="match status" value="1"/>
</dbReference>
<keyword evidence="7" id="KW-0963">Cytoplasm</keyword>
<dbReference type="PROSITE" id="PS51075">
    <property type="entry name" value="MH1"/>
    <property type="match status" value="1"/>
</dbReference>
<dbReference type="GO" id="GO:0046872">
    <property type="term" value="F:metal ion binding"/>
    <property type="evidence" value="ECO:0007669"/>
    <property type="project" value="UniProtKB-KW"/>
</dbReference>
<evidence type="ECO:0000259" key="9">
    <source>
        <dbReference type="PROSITE" id="PS51075"/>
    </source>
</evidence>
<dbReference type="PROSITE" id="PS51076">
    <property type="entry name" value="MH2"/>
    <property type="match status" value="1"/>
</dbReference>
<dbReference type="GO" id="GO:0000981">
    <property type="term" value="F:DNA-binding transcription factor activity, RNA polymerase II-specific"/>
    <property type="evidence" value="ECO:0007669"/>
    <property type="project" value="TreeGrafter"/>
</dbReference>
<dbReference type="InterPro" id="IPR001132">
    <property type="entry name" value="SMAD_dom_Dwarfin-type"/>
</dbReference>
<dbReference type="InterPro" id="IPR003619">
    <property type="entry name" value="MAD_homology1_Dwarfin-type"/>
</dbReference>
<dbReference type="Gene3D" id="3.90.520.10">
    <property type="entry name" value="SMAD MH1 domain"/>
    <property type="match status" value="1"/>
</dbReference>
<keyword evidence="11" id="KW-0675">Receptor</keyword>
<dbReference type="PANTHER" id="PTHR13703:SF25">
    <property type="entry name" value="MOTHERS AGAINST DECAPENTAPLEGIC HOMOLOG"/>
    <property type="match status" value="1"/>
</dbReference>
<sequence length="504" mass="55149">MQMFGDTRMNKYLFVPAGVRRLVSLSAGVQPDGTSKADDHLDWSYKCAKSVIRKLRDSRHSAKDLENVLKLGAAQETECICVARSLDGRVQVGDEKGPPHFMYCRLFRWPDLKTYHELRALNCCPNAFHLKKEHVCINPYHYTLVTPTGFAALPPVIISRNAQGDVDSRQLAEFNSTAAMGLAMDETEIPENQSTDYSGDMAGSCFSPTGSAVTSGYATSIPPETPPPGYHPDEDLKSPISVTGSTASVYAGSAGPGSPFGSGGSVASFPQGGPRSAASSTDGFRSSPLPYTPRAVDSDETTSIHYQDSPHWCEIRYYEMAQRVGHIFAATIPSITVNGFTQDTAKDMFTLGLCTNPNRTTDAENVRRHIKRGVRLTYIGGEVFAECISDSPIFIQSASSNARYKWNKTTVCKVPPGCHLKIFNNEEFAAALRDAVSKGVQSVHELLRLVNIRISFIKGWGVVYSRKKATQCPCWIEIQLTGPLQWLDKVMVKMSALPPGSSRT</sequence>
<dbReference type="GO" id="GO:0005737">
    <property type="term" value="C:cytoplasm"/>
    <property type="evidence" value="ECO:0007669"/>
    <property type="project" value="UniProtKB-SubCell"/>
</dbReference>
<name>A0A077SN35_9METZ</name>
<evidence type="ECO:0000256" key="6">
    <source>
        <dbReference type="ARBA" id="ARBA00023242"/>
    </source>
</evidence>
<dbReference type="GO" id="GO:0060395">
    <property type="term" value="P:SMAD protein signal transduction"/>
    <property type="evidence" value="ECO:0007669"/>
    <property type="project" value="TreeGrafter"/>
</dbReference>
<organism evidence="11">
    <name type="scientific">Sycon ciliatum</name>
    <dbReference type="NCBI Taxonomy" id="27933"/>
    <lineage>
        <taxon>Eukaryota</taxon>
        <taxon>Metazoa</taxon>
        <taxon>Porifera</taxon>
        <taxon>Calcarea</taxon>
        <taxon>Calcaronea</taxon>
        <taxon>Leucosolenida</taxon>
        <taxon>Sycettidae</taxon>
        <taxon>Sycon</taxon>
    </lineage>
</organism>
<dbReference type="InterPro" id="IPR013019">
    <property type="entry name" value="MAD_homology_MH1"/>
</dbReference>
<evidence type="ECO:0000256" key="2">
    <source>
        <dbReference type="ARBA" id="ARBA00022723"/>
    </source>
</evidence>
<dbReference type="PANTHER" id="PTHR13703">
    <property type="entry name" value="SMAD"/>
    <property type="match status" value="1"/>
</dbReference>
<evidence type="ECO:0000256" key="1">
    <source>
        <dbReference type="ARBA" id="ARBA00005545"/>
    </source>
</evidence>
<keyword evidence="6 7" id="KW-0539">Nucleus</keyword>
<dbReference type="GO" id="GO:0045944">
    <property type="term" value="P:positive regulation of transcription by RNA polymerase II"/>
    <property type="evidence" value="ECO:0007669"/>
    <property type="project" value="TreeGrafter"/>
</dbReference>
<reference evidence="11" key="1">
    <citation type="journal article" date="2014" name="Nat. Commun.">
        <title>Developmental gene expression provides clues to relationships between sponge and eumetazoan body plans.</title>
        <authorList>
            <person name="Leininger S."/>
            <person name="Adamski M."/>
            <person name="Bergum B."/>
            <person name="Guder C."/>
            <person name="Liu J."/>
            <person name="Laplante M."/>
            <person name="Brate J."/>
            <person name="Hoffmann F."/>
            <person name="Fortunato S."/>
            <person name="Jordal S."/>
            <person name="Rapp H.T."/>
            <person name="Adamska M."/>
        </authorList>
    </citation>
    <scope>NUCLEOTIDE SEQUENCE</scope>
</reference>
<dbReference type="GO" id="GO:0009653">
    <property type="term" value="P:anatomical structure morphogenesis"/>
    <property type="evidence" value="ECO:0007669"/>
    <property type="project" value="TreeGrafter"/>
</dbReference>
<dbReference type="GO" id="GO:0000978">
    <property type="term" value="F:RNA polymerase II cis-regulatory region sequence-specific DNA binding"/>
    <property type="evidence" value="ECO:0007669"/>
    <property type="project" value="TreeGrafter"/>
</dbReference>
<dbReference type="AlphaFoldDB" id="A0A077SN35"/>
<dbReference type="InterPro" id="IPR036578">
    <property type="entry name" value="SMAD_MH1_sf"/>
</dbReference>
<proteinExistence type="evidence at transcript level"/>
<dbReference type="Gene3D" id="2.60.200.10">
    <property type="match status" value="1"/>
</dbReference>
<feature type="domain" description="MH1" evidence="9">
    <location>
        <begin position="17"/>
        <end position="151"/>
    </location>
</feature>
<protein>
    <recommendedName>
        <fullName evidence="7">Mothers against decapentaplegic homolog</fullName>
        <shortName evidence="7">MAD homolog</shortName>
        <shortName evidence="7">Mothers against DPP homolog</shortName>
    </recommendedName>
    <alternativeName>
        <fullName evidence="7">SMAD family member</fullName>
    </alternativeName>
</protein>
<keyword evidence="3" id="KW-0862">Zinc</keyword>
<dbReference type="SUPFAM" id="SSF56366">
    <property type="entry name" value="SMAD MH1 domain"/>
    <property type="match status" value="1"/>
</dbReference>
<evidence type="ECO:0000313" key="11">
    <source>
        <dbReference type="EMBL" id="CDO67945.1"/>
    </source>
</evidence>
<comment type="similarity">
    <text evidence="1 7">Belongs to the dwarfin/SMAD family.</text>
</comment>
<keyword evidence="4 7" id="KW-0805">Transcription regulation</keyword>
<keyword evidence="5 7" id="KW-0804">Transcription</keyword>
<dbReference type="EMBL" id="HG973406">
    <property type="protein sequence ID" value="CDO67945.1"/>
    <property type="molecule type" value="mRNA"/>
</dbReference>
<dbReference type="SMART" id="SM00524">
    <property type="entry name" value="DWB"/>
    <property type="match status" value="1"/>
</dbReference>
<feature type="domain" description="MH2" evidence="10">
    <location>
        <begin position="312"/>
        <end position="504"/>
    </location>
</feature>